<evidence type="ECO:0000256" key="8">
    <source>
        <dbReference type="ARBA" id="ARBA00023017"/>
    </source>
</evidence>
<evidence type="ECO:0000256" key="10">
    <source>
        <dbReference type="ARBA" id="ARBA00023212"/>
    </source>
</evidence>
<evidence type="ECO:0000256" key="2">
    <source>
        <dbReference type="ARBA" id="ARBA00006831"/>
    </source>
</evidence>
<evidence type="ECO:0000256" key="11">
    <source>
        <dbReference type="RuleBase" id="RU366047"/>
    </source>
</evidence>
<comment type="caution">
    <text evidence="13">The sequence shown here is derived from an EMBL/GenBank/DDBJ whole genome shotgun (WGS) entry which is preliminary data.</text>
</comment>
<comment type="subcellular location">
    <subcellularLocation>
        <location evidence="1 11">Cytoplasm</location>
        <location evidence="1 11">Cytoskeleton</location>
    </subcellularLocation>
</comment>
<evidence type="ECO:0000256" key="9">
    <source>
        <dbReference type="ARBA" id="ARBA00023175"/>
    </source>
</evidence>
<keyword evidence="5 11" id="KW-0493">Microtubule</keyword>
<feature type="region of interest" description="Disordered" evidence="12">
    <location>
        <begin position="316"/>
        <end position="365"/>
    </location>
</feature>
<proteinExistence type="inferred from homology"/>
<dbReference type="InterPro" id="IPR027417">
    <property type="entry name" value="P-loop_NTPase"/>
</dbReference>
<keyword evidence="9 11" id="KW-0505">Motor protein</keyword>
<feature type="region of interest" description="Disordered" evidence="12">
    <location>
        <begin position="127"/>
        <end position="148"/>
    </location>
</feature>
<sequence length="365" mass="41199">TGEDGAGKTTLLARLQGIEEYMKGRGLEYLYFNVHDEDIDDHASCNAWILDGDLYHKGLQKFALSASNIKDTLAVLVVDMARPWTALDSLQKWSSVFREYIDKLKIHPEEIKEMEHRLMKQFQEYTNPGEDLSTSPQRRNTSLQDEEDETVVLPLGENTLTHNLGVPLLVICTKCDAISGLEKEHDYRDEHFDFIQSHIRRFCLQYGAALVYTSIKENKNIDLLYKYIVHILYGFPFNFPAQVVEKDAVFIPSGWDNEKKIGILHENFQTLKAEDSFEEVIIKPPVRKFVHEKEIAAEDDQVFLIKLQSLLAKQPPVAAGRPGDASNRVPGGSPRTPNRSGTANVASVTPIPAGTKKIDPSMKGM</sequence>
<keyword evidence="6 11" id="KW-0547">Nucleotide-binding</keyword>
<comment type="similarity">
    <text evidence="2 11">Belongs to the dynein light intermediate chain family.</text>
</comment>
<feature type="non-terminal residue" evidence="13">
    <location>
        <position position="1"/>
    </location>
</feature>
<feature type="compositionally biased region" description="Basic and acidic residues" evidence="12">
    <location>
        <begin position="356"/>
        <end position="365"/>
    </location>
</feature>
<comment type="subunit">
    <text evidence="11">Homodimer. The cytoplasmic dynein 1 complex consists of two catalytic heavy chains (HCs) and a number of non-catalytic subunits presented by intermediate chains (ICs).</text>
</comment>
<keyword evidence="4 11" id="KW-0963">Cytoplasm</keyword>
<gene>
    <name evidence="13" type="primary">Dync1li1</name>
    <name evidence="13" type="ORF">GTO93_0011880</name>
</gene>
<keyword evidence="7 11" id="KW-0067">ATP-binding</keyword>
<evidence type="ECO:0000256" key="12">
    <source>
        <dbReference type="SAM" id="MobiDB-lite"/>
    </source>
</evidence>
<evidence type="ECO:0000256" key="5">
    <source>
        <dbReference type="ARBA" id="ARBA00022701"/>
    </source>
</evidence>
<accession>A0ABS2XZZ5</accession>
<dbReference type="InterPro" id="IPR008467">
    <property type="entry name" value="Dynein1_light_intermed_chain"/>
</dbReference>
<dbReference type="PANTHER" id="PTHR12688">
    <property type="entry name" value="DYNEIN LIGHT INTERMEDIATE CHAIN"/>
    <property type="match status" value="1"/>
</dbReference>
<dbReference type="Proteomes" id="UP001166093">
    <property type="component" value="Unassembled WGS sequence"/>
</dbReference>
<evidence type="ECO:0000256" key="3">
    <source>
        <dbReference type="ARBA" id="ARBA00022448"/>
    </source>
</evidence>
<feature type="compositionally biased region" description="Polar residues" evidence="12">
    <location>
        <begin position="132"/>
        <end position="143"/>
    </location>
</feature>
<keyword evidence="14" id="KW-1185">Reference proteome</keyword>
<evidence type="ECO:0000256" key="6">
    <source>
        <dbReference type="ARBA" id="ARBA00022741"/>
    </source>
</evidence>
<keyword evidence="10 11" id="KW-0206">Cytoskeleton</keyword>
<dbReference type="SUPFAM" id="SSF52540">
    <property type="entry name" value="P-loop containing nucleoside triphosphate hydrolases"/>
    <property type="match status" value="1"/>
</dbReference>
<protein>
    <recommendedName>
        <fullName evidence="11">Dynein light intermediate chain</fullName>
    </recommendedName>
</protein>
<evidence type="ECO:0000313" key="14">
    <source>
        <dbReference type="Proteomes" id="UP001166093"/>
    </source>
</evidence>
<dbReference type="Gene3D" id="3.40.50.300">
    <property type="entry name" value="P-loop containing nucleotide triphosphate hydrolases"/>
    <property type="match status" value="1"/>
</dbReference>
<dbReference type="InterPro" id="IPR022780">
    <property type="entry name" value="Dynein_light_int_chain"/>
</dbReference>
<evidence type="ECO:0000256" key="7">
    <source>
        <dbReference type="ARBA" id="ARBA00022840"/>
    </source>
</evidence>
<comment type="function">
    <text evidence="11">Acts as one of several non-catalytic accessory components of the cytoplasmic dynein 1 complex that are thought to be involved in linking dynein to cargos and to adapter proteins that regulate dynein function. Cytoplasmic dynein 1 acts as a motor for the intracellular retrograde motility of vesicles and organelles along microtubules. May play a role in binding dynein to membranous organelles or chromosomes.</text>
</comment>
<dbReference type="EMBL" id="JAAWVQ010091027">
    <property type="protein sequence ID" value="MBN3279581.1"/>
    <property type="molecule type" value="Genomic_DNA"/>
</dbReference>
<name>A0ABS2XZZ5_POLSP</name>
<dbReference type="Pfam" id="PF05783">
    <property type="entry name" value="DLIC"/>
    <property type="match status" value="1"/>
</dbReference>
<keyword evidence="8 11" id="KW-0243">Dynein</keyword>
<evidence type="ECO:0000313" key="13">
    <source>
        <dbReference type="EMBL" id="MBN3279581.1"/>
    </source>
</evidence>
<feature type="non-terminal residue" evidence="13">
    <location>
        <position position="365"/>
    </location>
</feature>
<reference evidence="13" key="1">
    <citation type="journal article" date="2021" name="Cell">
        <title>Tracing the genetic footprints of vertebrate landing in non-teleost ray-finned fishes.</title>
        <authorList>
            <person name="Bi X."/>
            <person name="Wang K."/>
            <person name="Yang L."/>
            <person name="Pan H."/>
            <person name="Jiang H."/>
            <person name="Wei Q."/>
            <person name="Fang M."/>
            <person name="Yu H."/>
            <person name="Zhu C."/>
            <person name="Cai Y."/>
            <person name="He Y."/>
            <person name="Gan X."/>
            <person name="Zeng H."/>
            <person name="Yu D."/>
            <person name="Zhu Y."/>
            <person name="Jiang H."/>
            <person name="Qiu Q."/>
            <person name="Yang H."/>
            <person name="Zhang Y.E."/>
            <person name="Wang W."/>
            <person name="Zhu M."/>
            <person name="He S."/>
            <person name="Zhang G."/>
        </authorList>
    </citation>
    <scope>NUCLEOTIDE SEQUENCE</scope>
    <source>
        <strain evidence="13">Pddl_001</strain>
    </source>
</reference>
<feature type="compositionally biased region" description="Polar residues" evidence="12">
    <location>
        <begin position="335"/>
        <end position="347"/>
    </location>
</feature>
<organism evidence="13 14">
    <name type="scientific">Polyodon spathula</name>
    <name type="common">North American paddlefish</name>
    <name type="synonym">Squalus spathula</name>
    <dbReference type="NCBI Taxonomy" id="7913"/>
    <lineage>
        <taxon>Eukaryota</taxon>
        <taxon>Metazoa</taxon>
        <taxon>Chordata</taxon>
        <taxon>Craniata</taxon>
        <taxon>Vertebrata</taxon>
        <taxon>Euteleostomi</taxon>
        <taxon>Actinopterygii</taxon>
        <taxon>Chondrostei</taxon>
        <taxon>Acipenseriformes</taxon>
        <taxon>Polyodontidae</taxon>
        <taxon>Polyodon</taxon>
    </lineage>
</organism>
<dbReference type="PANTHER" id="PTHR12688:SF2">
    <property type="entry name" value="CYTOPLASMIC DYNEIN 1 LIGHT INTERMEDIATE CHAIN 1"/>
    <property type="match status" value="1"/>
</dbReference>
<evidence type="ECO:0000256" key="1">
    <source>
        <dbReference type="ARBA" id="ARBA00004245"/>
    </source>
</evidence>
<keyword evidence="3 11" id="KW-0813">Transport</keyword>
<evidence type="ECO:0000256" key="4">
    <source>
        <dbReference type="ARBA" id="ARBA00022490"/>
    </source>
</evidence>